<accession>A0A183VAV8</accession>
<evidence type="ECO:0000313" key="6">
    <source>
        <dbReference type="Proteomes" id="UP000050794"/>
    </source>
</evidence>
<dbReference type="Proteomes" id="UP000050794">
    <property type="component" value="Unassembled WGS sequence"/>
</dbReference>
<evidence type="ECO:0000256" key="2">
    <source>
        <dbReference type="ARBA" id="ARBA00022490"/>
    </source>
</evidence>
<dbReference type="GO" id="GO:0005813">
    <property type="term" value="C:centrosome"/>
    <property type="evidence" value="ECO:0007669"/>
    <property type="project" value="TreeGrafter"/>
</dbReference>
<evidence type="ECO:0000256" key="3">
    <source>
        <dbReference type="ARBA" id="ARBA00023054"/>
    </source>
</evidence>
<dbReference type="GO" id="GO:0030705">
    <property type="term" value="P:cytoskeleton-dependent intracellular transport"/>
    <property type="evidence" value="ECO:0007669"/>
    <property type="project" value="InterPro"/>
</dbReference>
<proteinExistence type="predicted"/>
<organism evidence="6 7">
    <name type="scientific">Toxocara canis</name>
    <name type="common">Canine roundworm</name>
    <dbReference type="NCBI Taxonomy" id="6265"/>
    <lineage>
        <taxon>Eukaryota</taxon>
        <taxon>Metazoa</taxon>
        <taxon>Ecdysozoa</taxon>
        <taxon>Nematoda</taxon>
        <taxon>Chromadorea</taxon>
        <taxon>Rhabditida</taxon>
        <taxon>Spirurina</taxon>
        <taxon>Ascaridomorpha</taxon>
        <taxon>Ascaridoidea</taxon>
        <taxon>Toxocaridae</taxon>
        <taxon>Toxocara</taxon>
    </lineage>
</organism>
<evidence type="ECO:0000313" key="5">
    <source>
        <dbReference type="EMBL" id="VDM49199.1"/>
    </source>
</evidence>
<dbReference type="InterPro" id="IPR043936">
    <property type="entry name" value="HOOK_N"/>
</dbReference>
<dbReference type="EMBL" id="UYWY01024896">
    <property type="protein sequence ID" value="VDM49199.1"/>
    <property type="molecule type" value="Genomic_DNA"/>
</dbReference>
<keyword evidence="3" id="KW-0175">Coiled coil</keyword>
<dbReference type="GO" id="GO:0031122">
    <property type="term" value="P:cytoplasmic microtubule organization"/>
    <property type="evidence" value="ECO:0007669"/>
    <property type="project" value="TreeGrafter"/>
</dbReference>
<dbReference type="GO" id="GO:0051959">
    <property type="term" value="F:dynein light intermediate chain binding"/>
    <property type="evidence" value="ECO:0007669"/>
    <property type="project" value="TreeGrafter"/>
</dbReference>
<dbReference type="Gene3D" id="1.10.418.10">
    <property type="entry name" value="Calponin-like domain"/>
    <property type="match status" value="1"/>
</dbReference>
<dbReference type="WBParaSite" id="TCNE_0001787901-mRNA-1">
    <property type="protein sequence ID" value="TCNE_0001787901-mRNA-1"/>
    <property type="gene ID" value="TCNE_0001787901"/>
</dbReference>
<keyword evidence="2" id="KW-0963">Cytoplasm</keyword>
<comment type="subcellular location">
    <subcellularLocation>
        <location evidence="1">Cytoplasm</location>
    </subcellularLocation>
</comment>
<keyword evidence="6" id="KW-1185">Reference proteome</keyword>
<name>A0A183VAV8_TOXCA</name>
<dbReference type="AlphaFoldDB" id="A0A183VAV8"/>
<evidence type="ECO:0000313" key="7">
    <source>
        <dbReference type="WBParaSite" id="TCNE_0001787901-mRNA-1"/>
    </source>
</evidence>
<gene>
    <name evidence="5" type="ORF">TCNE_LOCUS17878</name>
</gene>
<dbReference type="PANTHER" id="PTHR18947">
    <property type="entry name" value="HOOK PROTEINS"/>
    <property type="match status" value="1"/>
</dbReference>
<dbReference type="GO" id="GO:0005737">
    <property type="term" value="C:cytoplasm"/>
    <property type="evidence" value="ECO:0007669"/>
    <property type="project" value="UniProtKB-SubCell"/>
</dbReference>
<dbReference type="InterPro" id="IPR036872">
    <property type="entry name" value="CH_dom_sf"/>
</dbReference>
<protein>
    <submittedName>
        <fullName evidence="7">HOOK_N domain-containing protein</fullName>
    </submittedName>
</protein>
<dbReference type="SUPFAM" id="SSF116907">
    <property type="entry name" value="Hook domain"/>
    <property type="match status" value="1"/>
</dbReference>
<dbReference type="GO" id="GO:0008017">
    <property type="term" value="F:microtubule binding"/>
    <property type="evidence" value="ECO:0007669"/>
    <property type="project" value="TreeGrafter"/>
</dbReference>
<dbReference type="Pfam" id="PF19047">
    <property type="entry name" value="HOOK_N"/>
    <property type="match status" value="1"/>
</dbReference>
<feature type="domain" description="HOOK N-terminal" evidence="4">
    <location>
        <begin position="10"/>
        <end position="52"/>
    </location>
</feature>
<evidence type="ECO:0000256" key="1">
    <source>
        <dbReference type="ARBA" id="ARBA00004496"/>
    </source>
</evidence>
<evidence type="ECO:0000259" key="4">
    <source>
        <dbReference type="Pfam" id="PF19047"/>
    </source>
</evidence>
<sequence length="179" mass="20110">MVGYIDGCGNEINKVLLLLLGCAVQGDQREKFIERIKRMQTDLQTAIVKQIQRVTEEGECVLNVEALELDRGDEQSACVLAHLERVIKERDTYANCLLEMAHEHESDEGSTATGSSSISGEIPSRTKLCEIRYDGRTPSPTSLERHANVELASAKAELRKLRNLAWVLLFYCFLVIQIM</sequence>
<reference evidence="5 6" key="2">
    <citation type="submission" date="2018-11" db="EMBL/GenBank/DDBJ databases">
        <authorList>
            <consortium name="Pathogen Informatics"/>
        </authorList>
    </citation>
    <scope>NUCLEOTIDE SEQUENCE [LARGE SCALE GENOMIC DNA]</scope>
</reference>
<dbReference type="PANTHER" id="PTHR18947:SF28">
    <property type="entry name" value="GIRDIN, ISOFORM A"/>
    <property type="match status" value="1"/>
</dbReference>
<reference evidence="7" key="1">
    <citation type="submission" date="2016-06" db="UniProtKB">
        <authorList>
            <consortium name="WormBaseParasite"/>
        </authorList>
    </citation>
    <scope>IDENTIFICATION</scope>
</reference>